<sequence length="76" mass="8292">MTKILSEMQRAEKGIIKQIRGGKELLARMDSLSLYIGKEIELVSKQSKRGPVVVKLGNTQVAIGSGIAQKIIVDVK</sequence>
<keyword evidence="1" id="KW-0408">Iron</keyword>
<dbReference type="Proteomes" id="UP001207408">
    <property type="component" value="Unassembled WGS sequence"/>
</dbReference>
<dbReference type="RefSeq" id="WP_301200376.1">
    <property type="nucleotide sequence ID" value="NZ_JAPDPI010000028.1"/>
</dbReference>
<name>A0AAE3MFM0_9BACT</name>
<evidence type="ECO:0000313" key="3">
    <source>
        <dbReference type="EMBL" id="MCW3806700.1"/>
    </source>
</evidence>
<reference evidence="3" key="1">
    <citation type="submission" date="2022-10" db="EMBL/GenBank/DDBJ databases">
        <authorList>
            <person name="Yu W.X."/>
        </authorList>
    </citation>
    <scope>NUCLEOTIDE SEQUENCE</scope>
    <source>
        <strain evidence="3">D04</strain>
    </source>
</reference>
<accession>A0AAE3MFM0</accession>
<keyword evidence="4" id="KW-1185">Reference proteome</keyword>
<dbReference type="InterPro" id="IPR038157">
    <property type="entry name" value="FeoA_core_dom"/>
</dbReference>
<dbReference type="AlphaFoldDB" id="A0AAE3MFM0"/>
<organism evidence="3 4">
    <name type="scientific">Plebeiibacterium marinum</name>
    <dbReference type="NCBI Taxonomy" id="2992111"/>
    <lineage>
        <taxon>Bacteria</taxon>
        <taxon>Pseudomonadati</taxon>
        <taxon>Bacteroidota</taxon>
        <taxon>Bacteroidia</taxon>
        <taxon>Marinilabiliales</taxon>
        <taxon>Marinilabiliaceae</taxon>
        <taxon>Plebeiibacterium</taxon>
    </lineage>
</organism>
<comment type="caution">
    <text evidence="3">The sequence shown here is derived from an EMBL/GenBank/DDBJ whole genome shotgun (WGS) entry which is preliminary data.</text>
</comment>
<protein>
    <submittedName>
        <fullName evidence="3">Ferrous iron transport protein A</fullName>
    </submittedName>
</protein>
<dbReference type="Pfam" id="PF04023">
    <property type="entry name" value="FeoA"/>
    <property type="match status" value="1"/>
</dbReference>
<evidence type="ECO:0000313" key="4">
    <source>
        <dbReference type="Proteomes" id="UP001207408"/>
    </source>
</evidence>
<gene>
    <name evidence="3" type="ORF">OM074_13775</name>
</gene>
<evidence type="ECO:0000256" key="1">
    <source>
        <dbReference type="ARBA" id="ARBA00023004"/>
    </source>
</evidence>
<feature type="domain" description="Ferrous iron transporter FeoA-like" evidence="2">
    <location>
        <begin position="3"/>
        <end position="75"/>
    </location>
</feature>
<proteinExistence type="predicted"/>
<dbReference type="InterPro" id="IPR053184">
    <property type="entry name" value="FeoA-like"/>
</dbReference>
<dbReference type="InterPro" id="IPR008988">
    <property type="entry name" value="Transcriptional_repressor_C"/>
</dbReference>
<dbReference type="PANTHER" id="PTHR43151">
    <property type="entry name" value="FEOA FAMILY PROTEIN"/>
    <property type="match status" value="1"/>
</dbReference>
<dbReference type="Gene3D" id="2.30.30.90">
    <property type="match status" value="1"/>
</dbReference>
<dbReference type="PANTHER" id="PTHR43151:SF1">
    <property type="entry name" value="SSR2333 PROTEIN"/>
    <property type="match status" value="1"/>
</dbReference>
<dbReference type="EMBL" id="JAPDPI010000028">
    <property type="protein sequence ID" value="MCW3806700.1"/>
    <property type="molecule type" value="Genomic_DNA"/>
</dbReference>
<dbReference type="GO" id="GO:0046914">
    <property type="term" value="F:transition metal ion binding"/>
    <property type="evidence" value="ECO:0007669"/>
    <property type="project" value="InterPro"/>
</dbReference>
<dbReference type="InterPro" id="IPR007167">
    <property type="entry name" value="Fe-transptr_FeoA-like"/>
</dbReference>
<dbReference type="SUPFAM" id="SSF50037">
    <property type="entry name" value="C-terminal domain of transcriptional repressors"/>
    <property type="match status" value="1"/>
</dbReference>
<dbReference type="SMART" id="SM00899">
    <property type="entry name" value="FeoA"/>
    <property type="match status" value="1"/>
</dbReference>
<evidence type="ECO:0000259" key="2">
    <source>
        <dbReference type="SMART" id="SM00899"/>
    </source>
</evidence>